<keyword evidence="4" id="KW-0805">Transcription regulation</keyword>
<dbReference type="GO" id="GO:0005829">
    <property type="term" value="C:cytosol"/>
    <property type="evidence" value="ECO:0007669"/>
    <property type="project" value="TreeGrafter"/>
</dbReference>
<evidence type="ECO:0000256" key="2">
    <source>
        <dbReference type="ARBA" id="ARBA00022553"/>
    </source>
</evidence>
<dbReference type="AlphaFoldDB" id="A0A1G7J325"/>
<dbReference type="PROSITE" id="PS50110">
    <property type="entry name" value="RESPONSE_REGULATORY"/>
    <property type="match status" value="1"/>
</dbReference>
<accession>A0A1G7J325</accession>
<evidence type="ECO:0000256" key="1">
    <source>
        <dbReference type="ARBA" id="ARBA00004496"/>
    </source>
</evidence>
<keyword evidence="5 8" id="KW-0238">DNA-binding</keyword>
<dbReference type="GO" id="GO:0006355">
    <property type="term" value="P:regulation of DNA-templated transcription"/>
    <property type="evidence" value="ECO:0007669"/>
    <property type="project" value="InterPro"/>
</dbReference>
<dbReference type="FunFam" id="1.10.10.10:FF:000018">
    <property type="entry name" value="DNA-binding response regulator ResD"/>
    <property type="match status" value="1"/>
</dbReference>
<feature type="domain" description="OmpR/PhoB-type" evidence="10">
    <location>
        <begin position="137"/>
        <end position="236"/>
    </location>
</feature>
<proteinExistence type="predicted"/>
<dbReference type="PANTHER" id="PTHR48111:SF2">
    <property type="entry name" value="RESPONSE REGULATOR SAER"/>
    <property type="match status" value="1"/>
</dbReference>
<evidence type="ECO:0000256" key="5">
    <source>
        <dbReference type="ARBA" id="ARBA00023125"/>
    </source>
</evidence>
<dbReference type="Gene3D" id="1.10.10.10">
    <property type="entry name" value="Winged helix-like DNA-binding domain superfamily/Winged helix DNA-binding domain"/>
    <property type="match status" value="1"/>
</dbReference>
<dbReference type="Proteomes" id="UP000198972">
    <property type="component" value="Unassembled WGS sequence"/>
</dbReference>
<gene>
    <name evidence="11" type="ORF">SAMN04488542_1074</name>
</gene>
<dbReference type="InterPro" id="IPR001789">
    <property type="entry name" value="Sig_transdc_resp-reg_receiver"/>
</dbReference>
<dbReference type="EMBL" id="FNBG01000007">
    <property type="protein sequence ID" value="SDF19285.1"/>
    <property type="molecule type" value="Genomic_DNA"/>
</dbReference>
<dbReference type="GO" id="GO:0000156">
    <property type="term" value="F:phosphorelay response regulator activity"/>
    <property type="evidence" value="ECO:0007669"/>
    <property type="project" value="TreeGrafter"/>
</dbReference>
<reference evidence="11 12" key="1">
    <citation type="submission" date="2016-10" db="EMBL/GenBank/DDBJ databases">
        <authorList>
            <person name="de Groot N.N."/>
        </authorList>
    </citation>
    <scope>NUCLEOTIDE SEQUENCE [LARGE SCALE GENOMIC DNA]</scope>
    <source>
        <strain evidence="11 12">DSM 28129</strain>
    </source>
</reference>
<dbReference type="SUPFAM" id="SSF52172">
    <property type="entry name" value="CheY-like"/>
    <property type="match status" value="1"/>
</dbReference>
<dbReference type="GO" id="GO:0000976">
    <property type="term" value="F:transcription cis-regulatory region binding"/>
    <property type="evidence" value="ECO:0007669"/>
    <property type="project" value="TreeGrafter"/>
</dbReference>
<evidence type="ECO:0000313" key="11">
    <source>
        <dbReference type="EMBL" id="SDF19285.1"/>
    </source>
</evidence>
<dbReference type="CDD" id="cd00383">
    <property type="entry name" value="trans_reg_C"/>
    <property type="match status" value="1"/>
</dbReference>
<dbReference type="Gene3D" id="6.10.250.690">
    <property type="match status" value="1"/>
</dbReference>
<dbReference type="InterPro" id="IPR036388">
    <property type="entry name" value="WH-like_DNA-bd_sf"/>
</dbReference>
<dbReference type="Pfam" id="PF00072">
    <property type="entry name" value="Response_reg"/>
    <property type="match status" value="1"/>
</dbReference>
<dbReference type="SUPFAM" id="SSF46894">
    <property type="entry name" value="C-terminal effector domain of the bipartite response regulators"/>
    <property type="match status" value="1"/>
</dbReference>
<dbReference type="STRING" id="670482.SAMN04488542_1074"/>
<keyword evidence="12" id="KW-1185">Reference proteome</keyword>
<evidence type="ECO:0000256" key="4">
    <source>
        <dbReference type="ARBA" id="ARBA00023015"/>
    </source>
</evidence>
<dbReference type="InterPro" id="IPR001867">
    <property type="entry name" value="OmpR/PhoB-type_DNA-bd"/>
</dbReference>
<dbReference type="SMART" id="SM00862">
    <property type="entry name" value="Trans_reg_C"/>
    <property type="match status" value="1"/>
</dbReference>
<dbReference type="RefSeq" id="WP_091228243.1">
    <property type="nucleotide sequence ID" value="NZ_FNBG01000007.1"/>
</dbReference>
<evidence type="ECO:0000256" key="7">
    <source>
        <dbReference type="PROSITE-ProRule" id="PRU00169"/>
    </source>
</evidence>
<evidence type="ECO:0000256" key="3">
    <source>
        <dbReference type="ARBA" id="ARBA00023012"/>
    </source>
</evidence>
<feature type="modified residue" description="4-aspartylphosphate" evidence="7">
    <location>
        <position position="59"/>
    </location>
</feature>
<dbReference type="PROSITE" id="PS51755">
    <property type="entry name" value="OMPR_PHOB"/>
    <property type="match status" value="1"/>
</dbReference>
<keyword evidence="3" id="KW-0902">Two-component regulatory system</keyword>
<dbReference type="Gene3D" id="3.40.50.2300">
    <property type="match status" value="1"/>
</dbReference>
<name>A0A1G7J325_9BACL</name>
<feature type="DNA-binding region" description="OmpR/PhoB-type" evidence="8">
    <location>
        <begin position="137"/>
        <end position="236"/>
    </location>
</feature>
<evidence type="ECO:0000256" key="6">
    <source>
        <dbReference type="ARBA" id="ARBA00023163"/>
    </source>
</evidence>
<sequence>MKTNQERQRKIVIIEDEKDMARIMQDYIKVNGYEVYVANSGLDGMNLIEMTEPDFIILDIMLPDADGIELCQQIREKHDTPILILSARGSDTDKVLGLGFGADDYMTKPFSPSELVARINAHLRREERSKNRAVRQDEVLQFGELVIDQKAYQVSLRGREISLSAKEFQLLFCLASNYNQVFSKSVLLDKIWGYDVYGDENTITVYVRRLREKLEDDPATPRYIKTVWGVGYKFSNGES</sequence>
<dbReference type="InterPro" id="IPR016032">
    <property type="entry name" value="Sig_transdc_resp-reg_C-effctor"/>
</dbReference>
<dbReference type="PANTHER" id="PTHR48111">
    <property type="entry name" value="REGULATOR OF RPOS"/>
    <property type="match status" value="1"/>
</dbReference>
<dbReference type="SMART" id="SM00448">
    <property type="entry name" value="REC"/>
    <property type="match status" value="1"/>
</dbReference>
<dbReference type="FunFam" id="3.40.50.2300:FF:000001">
    <property type="entry name" value="DNA-binding response regulator PhoB"/>
    <property type="match status" value="1"/>
</dbReference>
<comment type="subcellular location">
    <subcellularLocation>
        <location evidence="1">Cytoplasm</location>
    </subcellularLocation>
</comment>
<feature type="domain" description="Response regulatory" evidence="9">
    <location>
        <begin position="10"/>
        <end position="123"/>
    </location>
</feature>
<organism evidence="11 12">
    <name type="scientific">Fontibacillus panacisegetis</name>
    <dbReference type="NCBI Taxonomy" id="670482"/>
    <lineage>
        <taxon>Bacteria</taxon>
        <taxon>Bacillati</taxon>
        <taxon>Bacillota</taxon>
        <taxon>Bacilli</taxon>
        <taxon>Bacillales</taxon>
        <taxon>Paenibacillaceae</taxon>
        <taxon>Fontibacillus</taxon>
    </lineage>
</organism>
<evidence type="ECO:0000259" key="9">
    <source>
        <dbReference type="PROSITE" id="PS50110"/>
    </source>
</evidence>
<dbReference type="InterPro" id="IPR039420">
    <property type="entry name" value="WalR-like"/>
</dbReference>
<dbReference type="Pfam" id="PF00486">
    <property type="entry name" value="Trans_reg_C"/>
    <property type="match status" value="1"/>
</dbReference>
<protein>
    <submittedName>
        <fullName evidence="11">DNA-binding response regulator, OmpR family, contains REC and winged-helix (WHTH) domain</fullName>
    </submittedName>
</protein>
<keyword evidence="6" id="KW-0804">Transcription</keyword>
<evidence type="ECO:0000313" key="12">
    <source>
        <dbReference type="Proteomes" id="UP000198972"/>
    </source>
</evidence>
<evidence type="ECO:0000256" key="8">
    <source>
        <dbReference type="PROSITE-ProRule" id="PRU01091"/>
    </source>
</evidence>
<dbReference type="InterPro" id="IPR011006">
    <property type="entry name" value="CheY-like_superfamily"/>
</dbReference>
<keyword evidence="2 7" id="KW-0597">Phosphoprotein</keyword>
<evidence type="ECO:0000259" key="10">
    <source>
        <dbReference type="PROSITE" id="PS51755"/>
    </source>
</evidence>
<dbReference type="OrthoDB" id="9790442at2"/>
<dbReference type="GO" id="GO:0032993">
    <property type="term" value="C:protein-DNA complex"/>
    <property type="evidence" value="ECO:0007669"/>
    <property type="project" value="TreeGrafter"/>
</dbReference>
<dbReference type="CDD" id="cd17574">
    <property type="entry name" value="REC_OmpR"/>
    <property type="match status" value="1"/>
</dbReference>